<sequence length="87" mass="10177">MRDWINRIDGKTTYTTDGTIVYCQPCQQQVENQPFSSRQQQQQDNENNLQKMDELKKEFSGKQIWASVDETTDKKGRYVANLIIGVF</sequence>
<evidence type="ECO:0000313" key="1">
    <source>
        <dbReference type="Proteomes" id="UP000887572"/>
    </source>
</evidence>
<name>A0A914GTN8_GLORO</name>
<organism evidence="1 2">
    <name type="scientific">Globodera rostochiensis</name>
    <name type="common">Golden nematode worm</name>
    <name type="synonym">Heterodera rostochiensis</name>
    <dbReference type="NCBI Taxonomy" id="31243"/>
    <lineage>
        <taxon>Eukaryota</taxon>
        <taxon>Metazoa</taxon>
        <taxon>Ecdysozoa</taxon>
        <taxon>Nematoda</taxon>
        <taxon>Chromadorea</taxon>
        <taxon>Rhabditida</taxon>
        <taxon>Tylenchina</taxon>
        <taxon>Tylenchomorpha</taxon>
        <taxon>Tylenchoidea</taxon>
        <taxon>Heteroderidae</taxon>
        <taxon>Heteroderinae</taxon>
        <taxon>Globodera</taxon>
    </lineage>
</organism>
<proteinExistence type="predicted"/>
<evidence type="ECO:0000313" key="2">
    <source>
        <dbReference type="WBParaSite" id="Gr19_v10_g11120.t1"/>
    </source>
</evidence>
<keyword evidence="1" id="KW-1185">Reference proteome</keyword>
<accession>A0A914GTN8</accession>
<protein>
    <submittedName>
        <fullName evidence="2">Transposase</fullName>
    </submittedName>
</protein>
<dbReference type="Proteomes" id="UP000887572">
    <property type="component" value="Unplaced"/>
</dbReference>
<reference evidence="2" key="1">
    <citation type="submission" date="2022-11" db="UniProtKB">
        <authorList>
            <consortium name="WormBaseParasite"/>
        </authorList>
    </citation>
    <scope>IDENTIFICATION</scope>
</reference>
<dbReference type="WBParaSite" id="Gr19_v10_g11120.t1">
    <property type="protein sequence ID" value="Gr19_v10_g11120.t1"/>
    <property type="gene ID" value="Gr19_v10_g11120"/>
</dbReference>
<dbReference type="AlphaFoldDB" id="A0A914GTN8"/>